<proteinExistence type="predicted"/>
<dbReference type="Proteomes" id="UP000189703">
    <property type="component" value="Unplaced"/>
</dbReference>
<evidence type="ECO:0000313" key="2">
    <source>
        <dbReference type="Proteomes" id="UP000189703"/>
    </source>
</evidence>
<evidence type="ECO:0000313" key="3">
    <source>
        <dbReference type="RefSeq" id="XP_010242179.1"/>
    </source>
</evidence>
<dbReference type="RefSeq" id="XP_010242179.1">
    <property type="nucleotide sequence ID" value="XM_010243877.1"/>
</dbReference>
<dbReference type="GO" id="GO:0004523">
    <property type="term" value="F:RNA-DNA hybrid ribonuclease activity"/>
    <property type="evidence" value="ECO:0007669"/>
    <property type="project" value="InterPro"/>
</dbReference>
<dbReference type="GeneID" id="104586589"/>
<dbReference type="KEGG" id="nnu:104586589"/>
<dbReference type="PANTHER" id="PTHR47723:SF19">
    <property type="entry name" value="POLYNUCLEOTIDYL TRANSFERASE, RIBONUCLEASE H-LIKE SUPERFAMILY PROTEIN"/>
    <property type="match status" value="1"/>
</dbReference>
<dbReference type="eggNOG" id="KOG1075">
    <property type="taxonomic scope" value="Eukaryota"/>
</dbReference>
<dbReference type="GO" id="GO:0003676">
    <property type="term" value="F:nucleic acid binding"/>
    <property type="evidence" value="ECO:0007669"/>
    <property type="project" value="InterPro"/>
</dbReference>
<protein>
    <submittedName>
        <fullName evidence="3">Uncharacterized protein LOC104586589</fullName>
    </submittedName>
</protein>
<dbReference type="SUPFAM" id="SSF53098">
    <property type="entry name" value="Ribonuclease H-like"/>
    <property type="match status" value="1"/>
</dbReference>
<dbReference type="InterPro" id="IPR036397">
    <property type="entry name" value="RNaseH_sf"/>
</dbReference>
<dbReference type="PROSITE" id="PS50879">
    <property type="entry name" value="RNASE_H_1"/>
    <property type="match status" value="1"/>
</dbReference>
<dbReference type="InterPro" id="IPR012337">
    <property type="entry name" value="RNaseH-like_sf"/>
</dbReference>
<dbReference type="CDD" id="cd06222">
    <property type="entry name" value="RNase_H_like"/>
    <property type="match status" value="1"/>
</dbReference>
<keyword evidence="2" id="KW-1185">Reference proteome</keyword>
<reference evidence="3" key="1">
    <citation type="submission" date="2025-08" db="UniProtKB">
        <authorList>
            <consortium name="RefSeq"/>
        </authorList>
    </citation>
    <scope>IDENTIFICATION</scope>
</reference>
<dbReference type="Pfam" id="PF13456">
    <property type="entry name" value="RVT_3"/>
    <property type="match status" value="1"/>
</dbReference>
<accession>A0A1U7YSW6</accession>
<dbReference type="InterPro" id="IPR053151">
    <property type="entry name" value="RNase_H-like"/>
</dbReference>
<dbReference type="STRING" id="4432.A0A1U7YSW6"/>
<gene>
    <name evidence="3" type="primary">LOC104586589</name>
</gene>
<dbReference type="InParanoid" id="A0A1U7YSW6"/>
<name>A0A1U7YSW6_NELNU</name>
<dbReference type="Gene3D" id="3.30.420.10">
    <property type="entry name" value="Ribonuclease H-like superfamily/Ribonuclease H"/>
    <property type="match status" value="1"/>
</dbReference>
<dbReference type="InterPro" id="IPR044730">
    <property type="entry name" value="RNase_H-like_dom_plant"/>
</dbReference>
<dbReference type="InterPro" id="IPR002156">
    <property type="entry name" value="RNaseH_domain"/>
</dbReference>
<dbReference type="PANTHER" id="PTHR47723">
    <property type="entry name" value="OS05G0353850 PROTEIN"/>
    <property type="match status" value="1"/>
</dbReference>
<dbReference type="AlphaFoldDB" id="A0A1U7YSW6"/>
<organism evidence="2 3">
    <name type="scientific">Nelumbo nucifera</name>
    <name type="common">Sacred lotus</name>
    <dbReference type="NCBI Taxonomy" id="4432"/>
    <lineage>
        <taxon>Eukaryota</taxon>
        <taxon>Viridiplantae</taxon>
        <taxon>Streptophyta</taxon>
        <taxon>Embryophyta</taxon>
        <taxon>Tracheophyta</taxon>
        <taxon>Spermatophyta</taxon>
        <taxon>Magnoliopsida</taxon>
        <taxon>Proteales</taxon>
        <taxon>Nelumbonaceae</taxon>
        <taxon>Nelumbo</taxon>
    </lineage>
</organism>
<evidence type="ECO:0000259" key="1">
    <source>
        <dbReference type="PROSITE" id="PS50879"/>
    </source>
</evidence>
<sequence>MAVGAHRATFGRESKIRSILEANGGDVYKEVGTVEEELFIHRVKNFPVKEVWSKSIPQNIQALCWKVFLEKVEYSLGCSKPLQPKLSKVVSKKWKGYVEISKSSSYVEIRVWNEVAHSFEKKERKVEWKPPGLNKVKLNFDGSSVGIPGLAGIGGVIRDSSSKVLSMHSGPLGEGDSLKAELLALLKGLKLSKQADLKNLEIEGDSKIVISWTNSRGNAPWIYKHPLREIVSLAKELNASFTWIRRSANGIADSLAKQGVHKQQLFWALL</sequence>
<dbReference type="OrthoDB" id="957938at2759"/>
<feature type="domain" description="RNase H type-1" evidence="1">
    <location>
        <begin position="132"/>
        <end position="270"/>
    </location>
</feature>